<evidence type="ECO:0000313" key="2">
    <source>
        <dbReference type="Proteomes" id="UP001497522"/>
    </source>
</evidence>
<proteinExistence type="predicted"/>
<dbReference type="EMBL" id="OZ023712">
    <property type="protein sequence ID" value="CAK9860478.1"/>
    <property type="molecule type" value="Genomic_DNA"/>
</dbReference>
<gene>
    <name evidence="1" type="ORF">CSSPJE1EN2_LOCUS3473</name>
</gene>
<name>A0ABP1AD71_9BRYO</name>
<accession>A0ABP1AD71</accession>
<keyword evidence="2" id="KW-1185">Reference proteome</keyword>
<evidence type="ECO:0000313" key="1">
    <source>
        <dbReference type="EMBL" id="CAK9860478.1"/>
    </source>
</evidence>
<reference evidence="1" key="1">
    <citation type="submission" date="2024-03" db="EMBL/GenBank/DDBJ databases">
        <authorList>
            <consortium name="ELIXIR-Norway"/>
            <consortium name="Elixir Norway"/>
        </authorList>
    </citation>
    <scope>NUCLEOTIDE SEQUENCE</scope>
</reference>
<sequence length="158" mass="17637">MCNLCTSVNLFWEAFGKSFDSRKVHVLLMLAASAADRDSLQRLLGIDLAIDKLNIGCDRFHGVLPLAAAVDSNALPINYCVGEDTSRRFDRFLHCNDFMSIALLEKELDKRHAEEDKNIASRTLHVDRNGYEVKKQCVTLLLQAGGDILLATSKNWAV</sequence>
<protein>
    <submittedName>
        <fullName evidence="1">Uncharacterized protein</fullName>
    </submittedName>
</protein>
<dbReference type="Proteomes" id="UP001497522">
    <property type="component" value="Chromosome 11"/>
</dbReference>
<organism evidence="1 2">
    <name type="scientific">Sphagnum jensenii</name>
    <dbReference type="NCBI Taxonomy" id="128206"/>
    <lineage>
        <taxon>Eukaryota</taxon>
        <taxon>Viridiplantae</taxon>
        <taxon>Streptophyta</taxon>
        <taxon>Embryophyta</taxon>
        <taxon>Bryophyta</taxon>
        <taxon>Sphagnophytina</taxon>
        <taxon>Sphagnopsida</taxon>
        <taxon>Sphagnales</taxon>
        <taxon>Sphagnaceae</taxon>
        <taxon>Sphagnum</taxon>
    </lineage>
</organism>